<dbReference type="Pfam" id="PF02958">
    <property type="entry name" value="EcKL"/>
    <property type="match status" value="1"/>
</dbReference>
<sequence length="402" mass="48314">MTIFNEFVDRFLHNNSTENGYRDMVVNVYELRKNLKRSKLIPATVVNERDNGTETKEYMIKLAPYDQDLRKKIPYDKLYHREWFLHMECLPEYEKFEKEKCIRHDFRFKAYPICYAASLKPFEESLILENLEGSQNFQLWDKRFCMNGNHIKLVLREYAKFHAISFAIRKQRPALMKYIEYNSRDNLLELLQKSEEFDNIEILCDRLMITDKISKNDTYMKKLKYLRENLAGLIIDCIQNNKHNTRNVLLHGGNCFNDMQFCYKDPDTRGMPSEVKFVDWQNSRIGSQIQDISSFFYTVLEGPTLLRFEEFLKYYHKNFLEYGEKLGMNLRDIYPYEEVRADWSKYSIFGLGLAILFLYKIFMGRDCCPKIPTPFEKIEGNEEQYFRRIIDVFQHFVDEGFI</sequence>
<name>A0ABD2P804_9CUCU</name>
<dbReference type="SUPFAM" id="SSF56112">
    <property type="entry name" value="Protein kinase-like (PK-like)"/>
    <property type="match status" value="1"/>
</dbReference>
<evidence type="ECO:0000313" key="2">
    <source>
        <dbReference type="EMBL" id="KAL3286959.1"/>
    </source>
</evidence>
<dbReference type="PANTHER" id="PTHR11012">
    <property type="entry name" value="PROTEIN KINASE-LIKE DOMAIN-CONTAINING"/>
    <property type="match status" value="1"/>
</dbReference>
<dbReference type="AlphaFoldDB" id="A0ABD2P804"/>
<evidence type="ECO:0000259" key="1">
    <source>
        <dbReference type="SMART" id="SM00587"/>
    </source>
</evidence>
<keyword evidence="3" id="KW-1185">Reference proteome</keyword>
<dbReference type="InterPro" id="IPR015897">
    <property type="entry name" value="CHK_kinase-like"/>
</dbReference>
<dbReference type="InterPro" id="IPR011009">
    <property type="entry name" value="Kinase-like_dom_sf"/>
</dbReference>
<comment type="caution">
    <text evidence="2">The sequence shown here is derived from an EMBL/GenBank/DDBJ whole genome shotgun (WGS) entry which is preliminary data.</text>
</comment>
<dbReference type="PANTHER" id="PTHR11012:SF30">
    <property type="entry name" value="PROTEIN KINASE-LIKE DOMAIN-CONTAINING"/>
    <property type="match status" value="1"/>
</dbReference>
<proteinExistence type="predicted"/>
<gene>
    <name evidence="2" type="ORF">HHI36_001445</name>
</gene>
<accession>A0ABD2P804</accession>
<dbReference type="InterPro" id="IPR004119">
    <property type="entry name" value="EcKL"/>
</dbReference>
<evidence type="ECO:0000313" key="3">
    <source>
        <dbReference type="Proteomes" id="UP001516400"/>
    </source>
</evidence>
<organism evidence="2 3">
    <name type="scientific">Cryptolaemus montrouzieri</name>
    <dbReference type="NCBI Taxonomy" id="559131"/>
    <lineage>
        <taxon>Eukaryota</taxon>
        <taxon>Metazoa</taxon>
        <taxon>Ecdysozoa</taxon>
        <taxon>Arthropoda</taxon>
        <taxon>Hexapoda</taxon>
        <taxon>Insecta</taxon>
        <taxon>Pterygota</taxon>
        <taxon>Neoptera</taxon>
        <taxon>Endopterygota</taxon>
        <taxon>Coleoptera</taxon>
        <taxon>Polyphaga</taxon>
        <taxon>Cucujiformia</taxon>
        <taxon>Coccinelloidea</taxon>
        <taxon>Coccinellidae</taxon>
        <taxon>Scymninae</taxon>
        <taxon>Scymnini</taxon>
        <taxon>Cryptolaemus</taxon>
    </lineage>
</organism>
<dbReference type="EMBL" id="JABFTP020000185">
    <property type="protein sequence ID" value="KAL3286959.1"/>
    <property type="molecule type" value="Genomic_DNA"/>
</dbReference>
<reference evidence="2 3" key="1">
    <citation type="journal article" date="2021" name="BMC Biol.">
        <title>Horizontally acquired antibacterial genes associated with adaptive radiation of ladybird beetles.</title>
        <authorList>
            <person name="Li H.S."/>
            <person name="Tang X.F."/>
            <person name="Huang Y.H."/>
            <person name="Xu Z.Y."/>
            <person name="Chen M.L."/>
            <person name="Du X.Y."/>
            <person name="Qiu B.Y."/>
            <person name="Chen P.T."/>
            <person name="Zhang W."/>
            <person name="Slipinski A."/>
            <person name="Escalona H.E."/>
            <person name="Waterhouse R.M."/>
            <person name="Zwick A."/>
            <person name="Pang H."/>
        </authorList>
    </citation>
    <scope>NUCLEOTIDE SEQUENCE [LARGE SCALE GENOMIC DNA]</scope>
    <source>
        <strain evidence="2">SYSU2018</strain>
    </source>
</reference>
<protein>
    <recommendedName>
        <fullName evidence="1">CHK kinase-like domain-containing protein</fullName>
    </recommendedName>
</protein>
<feature type="domain" description="CHK kinase-like" evidence="1">
    <location>
        <begin position="126"/>
        <end position="325"/>
    </location>
</feature>
<dbReference type="SMART" id="SM00587">
    <property type="entry name" value="CHK"/>
    <property type="match status" value="1"/>
</dbReference>
<dbReference type="Proteomes" id="UP001516400">
    <property type="component" value="Unassembled WGS sequence"/>
</dbReference>